<organism evidence="5 6">
    <name type="scientific">Acidiphilium iwatense</name>
    <dbReference type="NCBI Taxonomy" id="768198"/>
    <lineage>
        <taxon>Bacteria</taxon>
        <taxon>Pseudomonadati</taxon>
        <taxon>Pseudomonadota</taxon>
        <taxon>Alphaproteobacteria</taxon>
        <taxon>Acetobacterales</taxon>
        <taxon>Acidocellaceae</taxon>
        <taxon>Acidiphilium</taxon>
    </lineage>
</organism>
<feature type="signal peptide" evidence="3">
    <location>
        <begin position="1"/>
        <end position="28"/>
    </location>
</feature>
<keyword evidence="6" id="KW-1185">Reference proteome</keyword>
<dbReference type="InterPro" id="IPR006311">
    <property type="entry name" value="TAT_signal"/>
</dbReference>
<dbReference type="InterPro" id="IPR015943">
    <property type="entry name" value="WD40/YVTN_repeat-like_dom_sf"/>
</dbReference>
<comment type="caution">
    <text evidence="5">The sequence shown here is derived from an EMBL/GenBank/DDBJ whole genome shotgun (WGS) entry which is preliminary data.</text>
</comment>
<dbReference type="Proteomes" id="UP001521209">
    <property type="component" value="Unassembled WGS sequence"/>
</dbReference>
<proteinExistence type="predicted"/>
<feature type="chain" id="PRO_5046073290" evidence="3">
    <location>
        <begin position="29"/>
        <end position="333"/>
    </location>
</feature>
<name>A0ABS9DQU6_9PROT</name>
<dbReference type="InterPro" id="IPR048433">
    <property type="entry name" value="YNCE-like_beta-prop"/>
</dbReference>
<evidence type="ECO:0000313" key="6">
    <source>
        <dbReference type="Proteomes" id="UP001521209"/>
    </source>
</evidence>
<protein>
    <submittedName>
        <fullName evidence="5">Beta-propeller fold lactonase family protein</fullName>
    </submittedName>
</protein>
<gene>
    <name evidence="5" type="ORF">L2A60_00260</name>
</gene>
<sequence>MTDSAPLSRRTLLAVPTLGLALPAIARAAAAPPLCIVMNSGGATVSEIDMATRRVLRTVPTFREPSHWALSPDHRKLLIADASGNAIFFLDPTTGAELGHKLIPDPYQLWFSPDGQYLTVNCLRLNHVDVYQADTLTLAKRFRPGSMPSHLSYAPDSRTVFNSLQGSDALTSFDLATMTERWRVPVGKTPAGVMWHDGVVLVAIMGRDYVVVVDPKDGKVMRRIVTDRGAHNLFLTPDRKHIYVTNRVAGSLSVLDARTLDVVKHIPMPGGPDDLCFAPDGRLWIALRFASRVGVYDPATGHTERIPVGRSPHGIFISTLLTDRPAFSAMRLA</sequence>
<accession>A0ABS9DQU6</accession>
<feature type="domain" description="YNCE-like beta-propeller" evidence="4">
    <location>
        <begin position="25"/>
        <end position="316"/>
    </location>
</feature>
<evidence type="ECO:0000256" key="1">
    <source>
        <dbReference type="ARBA" id="ARBA00001935"/>
    </source>
</evidence>
<dbReference type="PANTHER" id="PTHR47197:SF3">
    <property type="entry name" value="DIHYDRO-HEME D1 DEHYDROGENASE"/>
    <property type="match status" value="1"/>
</dbReference>
<dbReference type="EMBL" id="JAKGBZ010000001">
    <property type="protein sequence ID" value="MCF3945120.1"/>
    <property type="molecule type" value="Genomic_DNA"/>
</dbReference>
<comment type="cofactor">
    <cofactor evidence="1">
        <name>Cu cation</name>
        <dbReference type="ChEBI" id="CHEBI:23378"/>
    </cofactor>
</comment>
<evidence type="ECO:0000256" key="2">
    <source>
        <dbReference type="ARBA" id="ARBA00022729"/>
    </source>
</evidence>
<dbReference type="InterPro" id="IPR011045">
    <property type="entry name" value="N2O_reductase_N"/>
</dbReference>
<evidence type="ECO:0000259" key="4">
    <source>
        <dbReference type="Pfam" id="PF21783"/>
    </source>
</evidence>
<dbReference type="RefSeq" id="WP_235702361.1">
    <property type="nucleotide sequence ID" value="NZ_JAKGBZ010000001.1"/>
</dbReference>
<dbReference type="Gene3D" id="2.130.10.10">
    <property type="entry name" value="YVTN repeat-like/Quinoprotein amine dehydrogenase"/>
    <property type="match status" value="3"/>
</dbReference>
<dbReference type="InterPro" id="IPR051200">
    <property type="entry name" value="Host-pathogen_enzymatic-act"/>
</dbReference>
<reference evidence="5 6" key="1">
    <citation type="submission" date="2022-01" db="EMBL/GenBank/DDBJ databases">
        <authorList>
            <person name="Won M."/>
            <person name="Kim S.-J."/>
            <person name="Kwon S.-W."/>
        </authorList>
    </citation>
    <scope>NUCLEOTIDE SEQUENCE [LARGE SCALE GENOMIC DNA]</scope>
    <source>
        <strain evidence="5 6">KCTC 23505</strain>
    </source>
</reference>
<dbReference type="NCBIfam" id="TIGR02276">
    <property type="entry name" value="beta_rpt_yvtn"/>
    <property type="match status" value="1"/>
</dbReference>
<dbReference type="Pfam" id="PF21783">
    <property type="entry name" value="YNCE"/>
    <property type="match status" value="1"/>
</dbReference>
<evidence type="ECO:0000313" key="5">
    <source>
        <dbReference type="EMBL" id="MCF3945120.1"/>
    </source>
</evidence>
<keyword evidence="2 3" id="KW-0732">Signal</keyword>
<dbReference type="PROSITE" id="PS51318">
    <property type="entry name" value="TAT"/>
    <property type="match status" value="1"/>
</dbReference>
<dbReference type="SUPFAM" id="SSF50974">
    <property type="entry name" value="Nitrous oxide reductase, N-terminal domain"/>
    <property type="match status" value="1"/>
</dbReference>
<evidence type="ECO:0000256" key="3">
    <source>
        <dbReference type="SAM" id="SignalP"/>
    </source>
</evidence>
<dbReference type="PANTHER" id="PTHR47197">
    <property type="entry name" value="PROTEIN NIRF"/>
    <property type="match status" value="1"/>
</dbReference>
<dbReference type="InterPro" id="IPR011964">
    <property type="entry name" value="YVTN_b-propeller_repeat"/>
</dbReference>